<sequence>MTDQLPGNHQPSPAPPGLTSAHAPNRGRRLPVIAALVGALVGAGIVGAVWLVSSASDSAASGSDPLPPPIPIGLDTLPDSVLGLQRDDLALAEKYPDQGRAQAAVATDGIAAFTQAYGGPGIQMAYGTVENTRLLLTVVNGMQPAPLTSSDAMLLRVRQIGATSALPVPGSDTVRCTAAPTRAINVDSAADLAAAKQQVLDSTDAMITCVRSDRARNVSIQLAATGAGEPPQPTTERARAFATEIDRLWGSMVR</sequence>
<comment type="caution">
    <text evidence="3">The sequence shown here is derived from an EMBL/GenBank/DDBJ whole genome shotgun (WGS) entry which is preliminary data.</text>
</comment>
<dbReference type="EMBL" id="JABEND010000002">
    <property type="protein sequence ID" value="NNG35248.1"/>
    <property type="molecule type" value="Genomic_DNA"/>
</dbReference>
<evidence type="ECO:0000256" key="2">
    <source>
        <dbReference type="SAM" id="Phobius"/>
    </source>
</evidence>
<name>A0A849A815_9ACTN</name>
<dbReference type="AlphaFoldDB" id="A0A849A815"/>
<protein>
    <submittedName>
        <fullName evidence="3">Uncharacterized protein</fullName>
    </submittedName>
</protein>
<evidence type="ECO:0000313" key="3">
    <source>
        <dbReference type="EMBL" id="NNG35248.1"/>
    </source>
</evidence>
<dbReference type="RefSeq" id="WP_171198850.1">
    <property type="nucleotide sequence ID" value="NZ_JABEND010000002.1"/>
</dbReference>
<feature type="compositionally biased region" description="Polar residues" evidence="1">
    <location>
        <begin position="1"/>
        <end position="11"/>
    </location>
</feature>
<proteinExistence type="predicted"/>
<keyword evidence="4" id="KW-1185">Reference proteome</keyword>
<keyword evidence="2" id="KW-1133">Transmembrane helix</keyword>
<gene>
    <name evidence="3" type="ORF">HKD39_05880</name>
</gene>
<accession>A0A849A815</accession>
<reference evidence="3 4" key="1">
    <citation type="submission" date="2020-05" db="EMBL/GenBank/DDBJ databases">
        <title>Nakamurella sp. DB0629 isolated from air conditioner.</title>
        <authorList>
            <person name="Kim D.H."/>
            <person name="Kim D.-U."/>
        </authorList>
    </citation>
    <scope>NUCLEOTIDE SEQUENCE [LARGE SCALE GENOMIC DNA]</scope>
    <source>
        <strain evidence="3 4">DB0629</strain>
    </source>
</reference>
<evidence type="ECO:0000313" key="4">
    <source>
        <dbReference type="Proteomes" id="UP000562984"/>
    </source>
</evidence>
<keyword evidence="2" id="KW-0472">Membrane</keyword>
<keyword evidence="2" id="KW-0812">Transmembrane</keyword>
<feature type="transmembrane region" description="Helical" evidence="2">
    <location>
        <begin position="30"/>
        <end position="52"/>
    </location>
</feature>
<evidence type="ECO:0000256" key="1">
    <source>
        <dbReference type="SAM" id="MobiDB-lite"/>
    </source>
</evidence>
<feature type="region of interest" description="Disordered" evidence="1">
    <location>
        <begin position="1"/>
        <end position="24"/>
    </location>
</feature>
<dbReference type="Proteomes" id="UP000562984">
    <property type="component" value="Unassembled WGS sequence"/>
</dbReference>
<organism evidence="3 4">
    <name type="scientific">Nakamurella aerolata</name>
    <dbReference type="NCBI Taxonomy" id="1656892"/>
    <lineage>
        <taxon>Bacteria</taxon>
        <taxon>Bacillati</taxon>
        <taxon>Actinomycetota</taxon>
        <taxon>Actinomycetes</taxon>
        <taxon>Nakamurellales</taxon>
        <taxon>Nakamurellaceae</taxon>
        <taxon>Nakamurella</taxon>
    </lineage>
</organism>